<dbReference type="GO" id="GO:0000981">
    <property type="term" value="F:DNA-binding transcription factor activity, RNA polymerase II-specific"/>
    <property type="evidence" value="ECO:0007669"/>
    <property type="project" value="InterPro"/>
</dbReference>
<dbReference type="EMBL" id="PDLM01000023">
    <property type="protein sequence ID" value="RDW57098.1"/>
    <property type="molecule type" value="Genomic_DNA"/>
</dbReference>
<dbReference type="GO" id="GO:0000976">
    <property type="term" value="F:transcription cis-regulatory region binding"/>
    <property type="evidence" value="ECO:0007669"/>
    <property type="project" value="TreeGrafter"/>
</dbReference>
<dbReference type="InterPro" id="IPR021858">
    <property type="entry name" value="Fun_TF"/>
</dbReference>
<dbReference type="GO" id="GO:0045944">
    <property type="term" value="P:positive regulation of transcription by RNA polymerase II"/>
    <property type="evidence" value="ECO:0007669"/>
    <property type="project" value="TreeGrafter"/>
</dbReference>
<dbReference type="GO" id="GO:0005634">
    <property type="term" value="C:nucleus"/>
    <property type="evidence" value="ECO:0007669"/>
    <property type="project" value="UniProtKB-SubCell"/>
</dbReference>
<dbReference type="PANTHER" id="PTHR37534:SF51">
    <property type="entry name" value="ACRIFLAVINE SENSITIVITY CONTROL PROTEIN ACR-2"/>
    <property type="match status" value="1"/>
</dbReference>
<keyword evidence="2" id="KW-0539">Nucleus</keyword>
<dbReference type="Pfam" id="PF11951">
    <property type="entry name" value="Fungal_trans_2"/>
    <property type="match status" value="1"/>
</dbReference>
<comment type="subcellular location">
    <subcellularLocation>
        <location evidence="1">Nucleus</location>
    </subcellularLocation>
</comment>
<dbReference type="AlphaFoldDB" id="A0A3D8Q627"/>
<dbReference type="InterPro" id="IPR001138">
    <property type="entry name" value="Zn2Cys6_DnaBD"/>
</dbReference>
<dbReference type="Proteomes" id="UP000256645">
    <property type="component" value="Unassembled WGS sequence"/>
</dbReference>
<dbReference type="PANTHER" id="PTHR37534">
    <property type="entry name" value="TRANSCRIPTIONAL ACTIVATOR PROTEIN UGA3"/>
    <property type="match status" value="1"/>
</dbReference>
<accession>A0A3D8Q627</accession>
<comment type="caution">
    <text evidence="4">The sequence shown here is derived from an EMBL/GenBank/DDBJ whole genome shotgun (WGS) entry which is preliminary data.</text>
</comment>
<dbReference type="InterPro" id="IPR036864">
    <property type="entry name" value="Zn2-C6_fun-type_DNA-bd_sf"/>
</dbReference>
<dbReference type="PROSITE" id="PS50048">
    <property type="entry name" value="ZN2_CY6_FUNGAL_2"/>
    <property type="match status" value="1"/>
</dbReference>
<dbReference type="SMART" id="SM00066">
    <property type="entry name" value="GAL4"/>
    <property type="match status" value="1"/>
</dbReference>
<organism evidence="4 5">
    <name type="scientific">Coleophoma cylindrospora</name>
    <dbReference type="NCBI Taxonomy" id="1849047"/>
    <lineage>
        <taxon>Eukaryota</taxon>
        <taxon>Fungi</taxon>
        <taxon>Dikarya</taxon>
        <taxon>Ascomycota</taxon>
        <taxon>Pezizomycotina</taxon>
        <taxon>Leotiomycetes</taxon>
        <taxon>Helotiales</taxon>
        <taxon>Dermateaceae</taxon>
        <taxon>Coleophoma</taxon>
    </lineage>
</organism>
<dbReference type="Pfam" id="PF00172">
    <property type="entry name" value="Zn_clus"/>
    <property type="match status" value="1"/>
</dbReference>
<dbReference type="CDD" id="cd00067">
    <property type="entry name" value="GAL4"/>
    <property type="match status" value="1"/>
</dbReference>
<feature type="domain" description="Zn(2)-C6 fungal-type" evidence="3">
    <location>
        <begin position="6"/>
        <end position="34"/>
    </location>
</feature>
<name>A0A3D8Q627_9HELO</name>
<evidence type="ECO:0000256" key="1">
    <source>
        <dbReference type="ARBA" id="ARBA00004123"/>
    </source>
</evidence>
<evidence type="ECO:0000313" key="4">
    <source>
        <dbReference type="EMBL" id="RDW57098.1"/>
    </source>
</evidence>
<evidence type="ECO:0000259" key="3">
    <source>
        <dbReference type="PROSITE" id="PS50048"/>
    </source>
</evidence>
<reference evidence="4 5" key="1">
    <citation type="journal article" date="2018" name="IMA Fungus">
        <title>IMA Genome-F 9: Draft genome sequence of Annulohypoxylon stygium, Aspergillus mulundensis, Berkeleyomyces basicola (syn. Thielaviopsis basicola), Ceratocystis smalleyi, two Cercospora beticola strains, Coleophoma cylindrospora, Fusarium fracticaudum, Phialophora cf. hyalina, and Morchella septimelata.</title>
        <authorList>
            <person name="Wingfield B.D."/>
            <person name="Bills G.F."/>
            <person name="Dong Y."/>
            <person name="Huang W."/>
            <person name="Nel W.J."/>
            <person name="Swalarsk-Parry B.S."/>
            <person name="Vaghefi N."/>
            <person name="Wilken P.M."/>
            <person name="An Z."/>
            <person name="de Beer Z.W."/>
            <person name="De Vos L."/>
            <person name="Chen L."/>
            <person name="Duong T.A."/>
            <person name="Gao Y."/>
            <person name="Hammerbacher A."/>
            <person name="Kikkert J.R."/>
            <person name="Li Y."/>
            <person name="Li H."/>
            <person name="Li K."/>
            <person name="Li Q."/>
            <person name="Liu X."/>
            <person name="Ma X."/>
            <person name="Naidoo K."/>
            <person name="Pethybridge S.J."/>
            <person name="Sun J."/>
            <person name="Steenkamp E.T."/>
            <person name="van der Nest M.A."/>
            <person name="van Wyk S."/>
            <person name="Wingfield M.J."/>
            <person name="Xiong C."/>
            <person name="Yue Q."/>
            <person name="Zhang X."/>
        </authorList>
    </citation>
    <scope>NUCLEOTIDE SEQUENCE [LARGE SCALE GENOMIC DNA]</scope>
    <source>
        <strain evidence="4 5">BP6252</strain>
    </source>
</reference>
<dbReference type="OrthoDB" id="5386330at2759"/>
<keyword evidence="5" id="KW-1185">Reference proteome</keyword>
<dbReference type="Gene3D" id="4.10.240.10">
    <property type="entry name" value="Zn(2)-C6 fungal-type DNA-binding domain"/>
    <property type="match status" value="1"/>
</dbReference>
<evidence type="ECO:0000313" key="5">
    <source>
        <dbReference type="Proteomes" id="UP000256645"/>
    </source>
</evidence>
<protein>
    <recommendedName>
        <fullName evidence="3">Zn(2)-C6 fungal-type domain-containing protein</fullName>
    </recommendedName>
</protein>
<gene>
    <name evidence="4" type="ORF">BP6252_13844</name>
</gene>
<sequence length="537" mass="60195">MSLGPQCWSCRSRRVRCDSHQPQCRKCTTKNIECLGYSEVKPLQWKQGLKPVKAAASIHRSGDRGKPYPATPASSESTVVSTAVLSGLNPVGGHLESLNTRIILEAVKYYNEQIAPDLVPVDSASNFYRTSGSKWMERSLCELYLQVCIVETHQKWKQLQHSSRHGAVVRPFRPAASTAGSTGNLYHFYYEKALQVLQQKINQPASQISALVLSDILLFIFCQLQQSSFFSWKVHWDGAQSLVNLLGGYEALVVNHPHLGHTQYFLLCIDVFAATTMPSAMLAESGTNQALYLDTLQHLHLDTSETACPIPHETMQAIIHINILRLRRVSQPPSQSDTFISPGELLSRLFDFDIALWTSDTIKHRLAVHTASDSALHNLLEGYKLLGQVFQAATILYGVRSLELDLADILRQRLSIPSLFKPEDLVDPVLAVYSHLISTLHHLFRRKSSGDVFWKFCLWPMVIAGQQSALNLDKPELAFLCQNLHVMCFELGAGSMQDAAYFLSSAYERQAQSVSDGCDEQRLSWDAIFEKSPLFFI</sequence>
<dbReference type="GO" id="GO:0008270">
    <property type="term" value="F:zinc ion binding"/>
    <property type="evidence" value="ECO:0007669"/>
    <property type="project" value="InterPro"/>
</dbReference>
<proteinExistence type="predicted"/>
<dbReference type="SUPFAM" id="SSF57701">
    <property type="entry name" value="Zn2/Cys6 DNA-binding domain"/>
    <property type="match status" value="1"/>
</dbReference>
<evidence type="ECO:0000256" key="2">
    <source>
        <dbReference type="ARBA" id="ARBA00023242"/>
    </source>
</evidence>